<keyword evidence="1" id="KW-0472">Membrane</keyword>
<evidence type="ECO:0000256" key="1">
    <source>
        <dbReference type="SAM" id="Phobius"/>
    </source>
</evidence>
<reference evidence="2 3" key="1">
    <citation type="submission" date="2022-06" db="EMBL/GenBank/DDBJ databases">
        <title>Genomic Encyclopedia of Archaeal and Bacterial Type Strains, Phase II (KMG-II): from individual species to whole genera.</title>
        <authorList>
            <person name="Goeker M."/>
        </authorList>
    </citation>
    <scope>NUCLEOTIDE SEQUENCE [LARGE SCALE GENOMIC DNA]</scope>
    <source>
        <strain evidence="2 3">DSM 40477</strain>
    </source>
</reference>
<evidence type="ECO:0008006" key="4">
    <source>
        <dbReference type="Google" id="ProtNLM"/>
    </source>
</evidence>
<proteinExistence type="predicted"/>
<keyword evidence="1" id="KW-0812">Transmembrane</keyword>
<keyword evidence="3" id="KW-1185">Reference proteome</keyword>
<gene>
    <name evidence="2" type="ORF">LX15_006104</name>
</gene>
<feature type="transmembrane region" description="Helical" evidence="1">
    <location>
        <begin position="64"/>
        <end position="83"/>
    </location>
</feature>
<comment type="caution">
    <text evidence="2">The sequence shown here is derived from an EMBL/GenBank/DDBJ whole genome shotgun (WGS) entry which is preliminary data.</text>
</comment>
<name>A0ABT1I3K0_STRSD</name>
<protein>
    <recommendedName>
        <fullName evidence="4">DUF1440 domain-containing protein</fullName>
    </recommendedName>
</protein>
<organism evidence="2 3">
    <name type="scientific">Streptoalloteichus tenebrarius (strain ATCC 17920 / DSM 40477 / JCM 4838 / CBS 697.72 / NBRC 16177 / NCIMB 11028 / NRRL B-12390 / A12253. 1 / ISP 5477)</name>
    <name type="common">Streptomyces tenebrarius</name>
    <dbReference type="NCBI Taxonomy" id="1933"/>
    <lineage>
        <taxon>Bacteria</taxon>
        <taxon>Bacillati</taxon>
        <taxon>Actinomycetota</taxon>
        <taxon>Actinomycetes</taxon>
        <taxon>Pseudonocardiales</taxon>
        <taxon>Pseudonocardiaceae</taxon>
        <taxon>Streptoalloteichus</taxon>
    </lineage>
</organism>
<evidence type="ECO:0000313" key="3">
    <source>
        <dbReference type="Proteomes" id="UP001205311"/>
    </source>
</evidence>
<keyword evidence="1" id="KW-1133">Transmembrane helix</keyword>
<dbReference type="EMBL" id="JAMTCP010000066">
    <property type="protein sequence ID" value="MCP2262368.1"/>
    <property type="molecule type" value="Genomic_DNA"/>
</dbReference>
<feature type="transmembrane region" description="Helical" evidence="1">
    <location>
        <begin position="95"/>
        <end position="115"/>
    </location>
</feature>
<evidence type="ECO:0000313" key="2">
    <source>
        <dbReference type="EMBL" id="MCP2262368.1"/>
    </source>
</evidence>
<dbReference type="Proteomes" id="UP001205311">
    <property type="component" value="Unassembled WGS sequence"/>
</dbReference>
<accession>A0ABT1I3K0</accession>
<sequence length="150" mass="15974">MRPEGKAPLVQGAARGVVGAMAMSGLRTLSAAVGALSETPPEAIVRERGRGLLRAVPKRGERGVIELLHWAYGAVGGAAYALVPSRLRDHAWVGPLYGALLWGMFEAGMAPLLGLRRTHQPRPAERVALLVDHLLYGWVVGAASPLRRDS</sequence>